<evidence type="ECO:0000313" key="10">
    <source>
        <dbReference type="Proteomes" id="UP001153714"/>
    </source>
</evidence>
<keyword evidence="10" id="KW-1185">Reference proteome</keyword>
<feature type="domain" description="Metallo-beta-lactamase" evidence="7">
    <location>
        <begin position="17"/>
        <end position="227"/>
    </location>
</feature>
<dbReference type="InterPro" id="IPR011108">
    <property type="entry name" value="RMMBL"/>
</dbReference>
<dbReference type="InterPro" id="IPR035639">
    <property type="entry name" value="CPSF2_MBL"/>
</dbReference>
<dbReference type="SUPFAM" id="SSF56281">
    <property type="entry name" value="Metallo-hydrolase/oxidoreductase"/>
    <property type="match status" value="1"/>
</dbReference>
<dbReference type="Pfam" id="PF16661">
    <property type="entry name" value="Lactamase_B_6"/>
    <property type="match status" value="1"/>
</dbReference>
<evidence type="ECO:0000256" key="5">
    <source>
        <dbReference type="ARBA" id="ARBA00023242"/>
    </source>
</evidence>
<gene>
    <name evidence="9" type="ORF">DIATSA_LOCUS6888</name>
</gene>
<keyword evidence="4 6" id="KW-0694">RNA-binding</keyword>
<dbReference type="SMART" id="SM01027">
    <property type="entry name" value="Beta-Casp"/>
    <property type="match status" value="1"/>
</dbReference>
<dbReference type="Pfam" id="PF13299">
    <property type="entry name" value="CPSF100_C"/>
    <property type="match status" value="1"/>
</dbReference>
<evidence type="ECO:0000259" key="8">
    <source>
        <dbReference type="SMART" id="SM01027"/>
    </source>
</evidence>
<dbReference type="OrthoDB" id="64353at2759"/>
<dbReference type="PANTHER" id="PTHR45922:SF1">
    <property type="entry name" value="CLEAVAGE AND POLYADENYLATION SPECIFICITY FACTOR SUBUNIT 2"/>
    <property type="match status" value="1"/>
</dbReference>
<evidence type="ECO:0000259" key="7">
    <source>
        <dbReference type="SMART" id="SM00849"/>
    </source>
</evidence>
<evidence type="ECO:0000256" key="4">
    <source>
        <dbReference type="ARBA" id="ARBA00022884"/>
    </source>
</evidence>
<reference evidence="9" key="1">
    <citation type="submission" date="2021-12" db="EMBL/GenBank/DDBJ databases">
        <authorList>
            <person name="King R."/>
        </authorList>
    </citation>
    <scope>NUCLEOTIDE SEQUENCE</scope>
</reference>
<protein>
    <recommendedName>
        <fullName evidence="6">Cleavage and polyadenylation specificity factor subunit 2</fullName>
    </recommendedName>
    <alternativeName>
        <fullName evidence="6">Cleavage and polyadenylation specificity factor 100 kDa subunit</fullName>
    </alternativeName>
</protein>
<dbReference type="InterPro" id="IPR001279">
    <property type="entry name" value="Metallo-B-lactamas"/>
</dbReference>
<dbReference type="InterPro" id="IPR022712">
    <property type="entry name" value="Beta_Casp"/>
</dbReference>
<dbReference type="CDD" id="cd16293">
    <property type="entry name" value="CPSF2-like_MBL-fold"/>
    <property type="match status" value="1"/>
</dbReference>
<evidence type="ECO:0000256" key="6">
    <source>
        <dbReference type="RuleBase" id="RU365006"/>
    </source>
</evidence>
<dbReference type="Pfam" id="PF07521">
    <property type="entry name" value="RMMBL"/>
    <property type="match status" value="1"/>
</dbReference>
<sequence length="731" mass="81967">MTSIIKLHCLSGAGDESPPCYVLQIDEFKILLDCGWDEKFDVDFIKELKRHVNSIDAVLLSHSDPLHLGALPYAVGKLGLNCPIYATLPIYKMGQMFMYDLYQAHRNVSDFDLFTLDDVDAAFDRIIQLKYNQSIDMKGKGLGIRITPLPAGHTLGGTVWRIAAPGEEDIVYAPDFNHKKERHLNGCEIERLMRPSLLLLGAMNADYVQQRRRLRDEKLMTTILTTLRGGGCVLVCTDTAGRVLELAHMLDQLWRNRDSGLVAYSLLLLSNVSYNVVEFAKSQIEWMSDKLTRAFEGARSNPFALRHLQLCHSVAEVTRTPGPKVVLASFPDLEAGFARDLFLQWAPHQQNSIVLTARTSPGTLARDLVEKGGDRTIELVVRKRIRLEGVELDEYLQQQKQRIHLNNTVKEETTGISSDSDSEGELEMWVVTGRHDIPVRHDTRPSGYFKSNKRHHAMYPFHEERYRADDFGELIKPEDYRLAEIVDAEGEIRDVPPAPPQKQEPEEELTEIPSKCVTSVRQVSIKANIQYIELEGRCDGDSLLRVVTQAKPRAIVGLRASESALTVLKKYCEAENIEKIFIPYKGDIIDATTESHIYQVKLTDALMSSLAWRAAGDTAELAWLSAVCTARPLQREARPSDESTSEVVMSLEPAEGTAHTAAFINTVRLSELRAAIAKIGLSAEFSGGALECCNGTLAIRRLDNGRVALEGVLSEEYYKVRELLYEQFAIV</sequence>
<dbReference type="InterPro" id="IPR027075">
    <property type="entry name" value="CPSF2"/>
</dbReference>
<accession>A0A9N9R410</accession>
<dbReference type="FunFam" id="3.60.15.10:FF:000008">
    <property type="entry name" value="Cleavage and polyadenylation specificity factor subunit 2"/>
    <property type="match status" value="1"/>
</dbReference>
<dbReference type="InterPro" id="IPR025069">
    <property type="entry name" value="Cpsf2_C"/>
</dbReference>
<name>A0A9N9R410_9NEOP</name>
<reference evidence="9" key="2">
    <citation type="submission" date="2022-10" db="EMBL/GenBank/DDBJ databases">
        <authorList>
            <consortium name="ENA_rothamsted_submissions"/>
            <consortium name="culmorum"/>
            <person name="King R."/>
        </authorList>
    </citation>
    <scope>NUCLEOTIDE SEQUENCE</scope>
</reference>
<organism evidence="9 10">
    <name type="scientific">Diatraea saccharalis</name>
    <name type="common">sugarcane borer</name>
    <dbReference type="NCBI Taxonomy" id="40085"/>
    <lineage>
        <taxon>Eukaryota</taxon>
        <taxon>Metazoa</taxon>
        <taxon>Ecdysozoa</taxon>
        <taxon>Arthropoda</taxon>
        <taxon>Hexapoda</taxon>
        <taxon>Insecta</taxon>
        <taxon>Pterygota</taxon>
        <taxon>Neoptera</taxon>
        <taxon>Endopterygota</taxon>
        <taxon>Lepidoptera</taxon>
        <taxon>Glossata</taxon>
        <taxon>Ditrysia</taxon>
        <taxon>Pyraloidea</taxon>
        <taxon>Crambidae</taxon>
        <taxon>Crambinae</taxon>
        <taxon>Diatraea</taxon>
    </lineage>
</organism>
<keyword evidence="3 6" id="KW-0507">mRNA processing</keyword>
<comment type="similarity">
    <text evidence="2 6">Belongs to the metallo-beta-lactamase superfamily. RNA-metabolizing metallo-beta-lactamase-like family. CPSF2/YSH1 subfamily.</text>
</comment>
<dbReference type="AlphaFoldDB" id="A0A9N9R410"/>
<dbReference type="SMART" id="SM00849">
    <property type="entry name" value="Lactamase_B"/>
    <property type="match status" value="1"/>
</dbReference>
<evidence type="ECO:0000256" key="3">
    <source>
        <dbReference type="ARBA" id="ARBA00022664"/>
    </source>
</evidence>
<dbReference type="Gene3D" id="3.60.15.10">
    <property type="entry name" value="Ribonuclease Z/Hydroxyacylglutathione hydrolase-like"/>
    <property type="match status" value="1"/>
</dbReference>
<dbReference type="InterPro" id="IPR036866">
    <property type="entry name" value="RibonucZ/Hydroxyglut_hydro"/>
</dbReference>
<evidence type="ECO:0000313" key="9">
    <source>
        <dbReference type="EMBL" id="CAG9789131.1"/>
    </source>
</evidence>
<evidence type="ECO:0000256" key="1">
    <source>
        <dbReference type="ARBA" id="ARBA00004123"/>
    </source>
</evidence>
<keyword evidence="5 6" id="KW-0539">Nucleus</keyword>
<dbReference type="EMBL" id="OU893333">
    <property type="protein sequence ID" value="CAG9789131.1"/>
    <property type="molecule type" value="Genomic_DNA"/>
</dbReference>
<dbReference type="PANTHER" id="PTHR45922">
    <property type="entry name" value="CLEAVAGE AND POLYADENYLATION SPECIFICITY FACTOR SUBUNIT 2"/>
    <property type="match status" value="1"/>
</dbReference>
<evidence type="ECO:0000256" key="2">
    <source>
        <dbReference type="ARBA" id="ARBA00010624"/>
    </source>
</evidence>
<feature type="domain" description="Beta-Casp" evidence="8">
    <location>
        <begin position="243"/>
        <end position="368"/>
    </location>
</feature>
<dbReference type="Pfam" id="PF10996">
    <property type="entry name" value="Beta-Casp"/>
    <property type="match status" value="1"/>
</dbReference>
<dbReference type="GO" id="GO:0003723">
    <property type="term" value="F:RNA binding"/>
    <property type="evidence" value="ECO:0007669"/>
    <property type="project" value="UniProtKB-KW"/>
</dbReference>
<dbReference type="GO" id="GO:0005847">
    <property type="term" value="C:mRNA cleavage and polyadenylation specificity factor complex"/>
    <property type="evidence" value="ECO:0007669"/>
    <property type="project" value="InterPro"/>
</dbReference>
<dbReference type="GO" id="GO:0006398">
    <property type="term" value="P:mRNA 3'-end processing by stem-loop binding and cleavage"/>
    <property type="evidence" value="ECO:0007669"/>
    <property type="project" value="InterPro"/>
</dbReference>
<dbReference type="Proteomes" id="UP001153714">
    <property type="component" value="Chromosome 2"/>
</dbReference>
<proteinExistence type="inferred from homology"/>
<comment type="subcellular location">
    <subcellularLocation>
        <location evidence="1 6">Nucleus</location>
    </subcellularLocation>
</comment>